<dbReference type="GeneID" id="72001941"/>
<feature type="domain" description="BTB" evidence="2">
    <location>
        <begin position="42"/>
        <end position="116"/>
    </location>
</feature>
<dbReference type="CDD" id="cd18186">
    <property type="entry name" value="BTB_POZ_ZBTB_KLHL-like"/>
    <property type="match status" value="1"/>
</dbReference>
<feature type="region of interest" description="Disordered" evidence="1">
    <location>
        <begin position="1"/>
        <end position="31"/>
    </location>
</feature>
<feature type="compositionally biased region" description="Low complexity" evidence="1">
    <location>
        <begin position="14"/>
        <end position="24"/>
    </location>
</feature>
<dbReference type="EMBL" id="JADCUA010000037">
    <property type="protein sequence ID" value="KAH9829554.1"/>
    <property type="molecule type" value="Genomic_DNA"/>
</dbReference>
<reference evidence="3 4" key="1">
    <citation type="journal article" date="2021" name="Environ. Microbiol.">
        <title>Gene family expansions and transcriptome signatures uncover fungal adaptations to wood decay.</title>
        <authorList>
            <person name="Hage H."/>
            <person name="Miyauchi S."/>
            <person name="Viragh M."/>
            <person name="Drula E."/>
            <person name="Min B."/>
            <person name="Chaduli D."/>
            <person name="Navarro D."/>
            <person name="Favel A."/>
            <person name="Norest M."/>
            <person name="Lesage-Meessen L."/>
            <person name="Balint B."/>
            <person name="Merenyi Z."/>
            <person name="de Eugenio L."/>
            <person name="Morin E."/>
            <person name="Martinez A.T."/>
            <person name="Baldrian P."/>
            <person name="Stursova M."/>
            <person name="Martinez M.J."/>
            <person name="Novotny C."/>
            <person name="Magnuson J.K."/>
            <person name="Spatafora J.W."/>
            <person name="Maurice S."/>
            <person name="Pangilinan J."/>
            <person name="Andreopoulos W."/>
            <person name="LaButti K."/>
            <person name="Hundley H."/>
            <person name="Na H."/>
            <person name="Kuo A."/>
            <person name="Barry K."/>
            <person name="Lipzen A."/>
            <person name="Henrissat B."/>
            <person name="Riley R."/>
            <person name="Ahrendt S."/>
            <person name="Nagy L.G."/>
            <person name="Grigoriev I.V."/>
            <person name="Martin F."/>
            <person name="Rosso M.N."/>
        </authorList>
    </citation>
    <scope>NUCLEOTIDE SEQUENCE [LARGE SCALE GENOMIC DNA]</scope>
    <source>
        <strain evidence="3 4">CIRM-BRFM 1785</strain>
    </source>
</reference>
<name>A0ABQ8JZ18_9APHY</name>
<evidence type="ECO:0000259" key="2">
    <source>
        <dbReference type="PROSITE" id="PS50097"/>
    </source>
</evidence>
<protein>
    <recommendedName>
        <fullName evidence="2">BTB domain-containing protein</fullName>
    </recommendedName>
</protein>
<sequence>MSDEPPTRKRPRTDSQSSAASSRSDSSKEPFSRDDRFWYADGDIVVIAENVGFRVYKGLLATHSDVFRDMFSLPQPGLDAVEDCPVVHVTDTAAEISSMLSVLLPTQYTHRWYLHRFRKLPLSAFDDLANCTRLAHKYGMKQLLEESLTELEDYFPSTLASRDCRDQYRYADMWRAIAGVNLARLTNTPSMLPAAFYLCCQLTAEELMEGHTRSDGTKDTLSPEDLRRCLDARAKLCTLFVTSTLGETFNHIRKNDKCSTHSRCNTVIHSILSDYLVLDAGDSEALHSWISAIHAHSYKRRPKPAHPLCSACIKQLVQREEDRRERLWAGLPQFRDGEFWLEDGNIVVIAENVGFRVYKGLLSTHSDVFRDMFSLPQPGLDAVDDCPVVHVTDTAAELRSLLSVLLPTQFLELPLSAFEDLANCTRLAHKYGMKQLLWDSLEDLKDHFPSTLISWDIREGFKDDDTHPIVAVNLARLTNTLSVLPAALYLCCQLTAKELQEGHARLDGTQDSLSPEDLERCLNARAKLCTLFMITTLRDTFNPIGTDGECATKSRCNTSIHSILSVDIAACIDGGEGDALRSWITTIRKYSSKKTPKPAYPLCSACIKTLVEREGNRRQRIWAGLPKLFGL</sequence>
<comment type="caution">
    <text evidence="3">The sequence shown here is derived from an EMBL/GenBank/DDBJ whole genome shotgun (WGS) entry which is preliminary data.</text>
</comment>
<dbReference type="RefSeq" id="XP_047773010.1">
    <property type="nucleotide sequence ID" value="XM_047921209.1"/>
</dbReference>
<evidence type="ECO:0000313" key="3">
    <source>
        <dbReference type="EMBL" id="KAH9829554.1"/>
    </source>
</evidence>
<dbReference type="PROSITE" id="PS50097">
    <property type="entry name" value="BTB"/>
    <property type="match status" value="1"/>
</dbReference>
<proteinExistence type="predicted"/>
<dbReference type="Pfam" id="PF00651">
    <property type="entry name" value="BTB"/>
    <property type="match status" value="1"/>
</dbReference>
<dbReference type="Gene3D" id="3.30.710.10">
    <property type="entry name" value="Potassium Channel Kv1.1, Chain A"/>
    <property type="match status" value="2"/>
</dbReference>
<keyword evidence="4" id="KW-1185">Reference proteome</keyword>
<dbReference type="InterPro" id="IPR011333">
    <property type="entry name" value="SKP1/BTB/POZ_sf"/>
</dbReference>
<evidence type="ECO:0000313" key="4">
    <source>
        <dbReference type="Proteomes" id="UP000814176"/>
    </source>
</evidence>
<gene>
    <name evidence="3" type="ORF">C8Q71DRAFT_718042</name>
</gene>
<evidence type="ECO:0000256" key="1">
    <source>
        <dbReference type="SAM" id="MobiDB-lite"/>
    </source>
</evidence>
<dbReference type="InterPro" id="IPR000210">
    <property type="entry name" value="BTB/POZ_dom"/>
</dbReference>
<dbReference type="SUPFAM" id="SSF54695">
    <property type="entry name" value="POZ domain"/>
    <property type="match status" value="1"/>
</dbReference>
<organism evidence="3 4">
    <name type="scientific">Rhodofomes roseus</name>
    <dbReference type="NCBI Taxonomy" id="34475"/>
    <lineage>
        <taxon>Eukaryota</taxon>
        <taxon>Fungi</taxon>
        <taxon>Dikarya</taxon>
        <taxon>Basidiomycota</taxon>
        <taxon>Agaricomycotina</taxon>
        <taxon>Agaricomycetes</taxon>
        <taxon>Polyporales</taxon>
        <taxon>Rhodofomes</taxon>
    </lineage>
</organism>
<accession>A0ABQ8JZ18</accession>
<dbReference type="Proteomes" id="UP000814176">
    <property type="component" value="Unassembled WGS sequence"/>
</dbReference>